<dbReference type="RefSeq" id="WP_057748284.1">
    <property type="nucleotide sequence ID" value="NZ_AZER01000005.1"/>
</dbReference>
<dbReference type="GO" id="GO:0005886">
    <property type="term" value="C:plasma membrane"/>
    <property type="evidence" value="ECO:0007669"/>
    <property type="project" value="UniProtKB-SubCell"/>
</dbReference>
<evidence type="ECO:0000259" key="9">
    <source>
        <dbReference type="PROSITE" id="PS51202"/>
    </source>
</evidence>
<comment type="subcellular location">
    <subcellularLocation>
        <location evidence="1">Cell membrane</location>
        <topology evidence="1">Multi-pass membrane protein</topology>
    </subcellularLocation>
</comment>
<proteinExistence type="inferred from homology"/>
<keyword evidence="3" id="KW-0813">Transport</keyword>
<dbReference type="InterPro" id="IPR036721">
    <property type="entry name" value="RCK_C_sf"/>
</dbReference>
<feature type="transmembrane region" description="Helical" evidence="8">
    <location>
        <begin position="459"/>
        <end position="481"/>
    </location>
</feature>
<dbReference type="PROSITE" id="PS51202">
    <property type="entry name" value="RCK_C"/>
    <property type="match status" value="1"/>
</dbReference>
<feature type="transmembrane region" description="Helical" evidence="8">
    <location>
        <begin position="394"/>
        <end position="416"/>
    </location>
</feature>
<evidence type="ECO:0000256" key="5">
    <source>
        <dbReference type="ARBA" id="ARBA00022692"/>
    </source>
</evidence>
<feature type="transmembrane region" description="Helical" evidence="8">
    <location>
        <begin position="428"/>
        <end position="447"/>
    </location>
</feature>
<feature type="transmembrane region" description="Helical" evidence="8">
    <location>
        <begin position="62"/>
        <end position="80"/>
    </location>
</feature>
<dbReference type="Gene3D" id="3.30.70.1450">
    <property type="entry name" value="Regulator of K+ conductance, C-terminal domain"/>
    <property type="match status" value="1"/>
</dbReference>
<comment type="caution">
    <text evidence="10">The sequence shown here is derived from an EMBL/GenBank/DDBJ whole genome shotgun (WGS) entry which is preliminary data.</text>
</comment>
<evidence type="ECO:0000256" key="7">
    <source>
        <dbReference type="ARBA" id="ARBA00023136"/>
    </source>
</evidence>
<dbReference type="Proteomes" id="UP000051445">
    <property type="component" value="Unassembled WGS sequence"/>
</dbReference>
<keyword evidence="4" id="KW-1003">Cell membrane</keyword>
<dbReference type="GO" id="GO:0006813">
    <property type="term" value="P:potassium ion transport"/>
    <property type="evidence" value="ECO:0007669"/>
    <property type="project" value="InterPro"/>
</dbReference>
<dbReference type="Pfam" id="PF06826">
    <property type="entry name" value="Asp-Al_Ex"/>
    <property type="match status" value="2"/>
</dbReference>
<feature type="transmembrane region" description="Helical" evidence="8">
    <location>
        <begin position="38"/>
        <end position="56"/>
    </location>
</feature>
<feature type="transmembrane region" description="Helical" evidence="8">
    <location>
        <begin position="6"/>
        <end position="26"/>
    </location>
</feature>
<dbReference type="InterPro" id="IPR006512">
    <property type="entry name" value="YidE_YbjL"/>
</dbReference>
<evidence type="ECO:0000256" key="8">
    <source>
        <dbReference type="SAM" id="Phobius"/>
    </source>
</evidence>
<keyword evidence="11" id="KW-1185">Reference proteome</keyword>
<dbReference type="SUPFAM" id="SSF116726">
    <property type="entry name" value="TrkA C-terminal domain-like"/>
    <property type="match status" value="1"/>
</dbReference>
<feature type="transmembrane region" description="Helical" evidence="8">
    <location>
        <begin position="367"/>
        <end position="388"/>
    </location>
</feature>
<dbReference type="PANTHER" id="PTHR30445">
    <property type="entry name" value="K(+)_H(+) ANTIPORTER SUBUNIT KHTT"/>
    <property type="match status" value="1"/>
</dbReference>
<feature type="transmembrane region" description="Helical" evidence="8">
    <location>
        <begin position="163"/>
        <end position="180"/>
    </location>
</feature>
<dbReference type="AlphaFoldDB" id="A0A0R1P7Q9"/>
<feature type="transmembrane region" description="Helical" evidence="8">
    <location>
        <begin position="488"/>
        <end position="508"/>
    </location>
</feature>
<name>A0A0R1P7Q9_9LACO</name>
<sequence length="549" mass="58765">MIHSIVHFMVHNQVFTLFICMAIGFAIGEYKIAGRFKIGATVATLVVTLIVGQIGSFPRDEMLGTIFFAAFMFSIGYQIGPQLMVSLKLFGSRIIIAGLFWLLSALLVSWALFAAFHIGPGIATGIIAGSLTQSSTVASSLSTINSLPVSSAVKATYEAQLPVAYALTYVFGTLGVLIFLRDIAPKILGINIPKRGPQMARKYHFHAKNPNPTWRRTYRLLPGSPLVGKTLGGFNKWSDYRLIALAAFHDRDMTDHLEYQLQPGDLLVVIGYAVHFDQMHAIKGTKEVLTPTNAPAERKFVLGKNFKFTQLAILRQHGVFINIQDPDTGNEQLFNQLRPGSVISLTGNTSRTAAILKKMGRWHTSDLAINFSLFSLGIAGASLLGVLGIKLNGIPLQLGNGVAALIMGLLLSTWIARHRDHDSIPTSVSAFFQNVGLTLFVGTVGLQSAQAFTGAVKSLGIGVLIIGVVVAIAPHLLTLLFGRYVLHIEPLALIGALTGSGTVAAALTEITAQTGSEGGAYFAAALTPAYIMGNIGITLLGPIFVALLT</sequence>
<keyword evidence="7 8" id="KW-0472">Membrane</keyword>
<feature type="transmembrane region" description="Helical" evidence="8">
    <location>
        <begin position="520"/>
        <end position="548"/>
    </location>
</feature>
<feature type="transmembrane region" description="Helical" evidence="8">
    <location>
        <begin position="92"/>
        <end position="113"/>
    </location>
</feature>
<evidence type="ECO:0000256" key="2">
    <source>
        <dbReference type="ARBA" id="ARBA00009854"/>
    </source>
</evidence>
<organism evidence="10 11">
    <name type="scientific">Limosilactobacillus frumenti DSM 13145</name>
    <dbReference type="NCBI Taxonomy" id="1423746"/>
    <lineage>
        <taxon>Bacteria</taxon>
        <taxon>Bacillati</taxon>
        <taxon>Bacillota</taxon>
        <taxon>Bacilli</taxon>
        <taxon>Lactobacillales</taxon>
        <taxon>Lactobacillaceae</taxon>
        <taxon>Limosilactobacillus</taxon>
    </lineage>
</organism>
<feature type="domain" description="RCK C-terminal" evidence="9">
    <location>
        <begin position="203"/>
        <end position="285"/>
    </location>
</feature>
<dbReference type="OrthoDB" id="9155749at2"/>
<evidence type="ECO:0000256" key="4">
    <source>
        <dbReference type="ARBA" id="ARBA00022475"/>
    </source>
</evidence>
<evidence type="ECO:0000313" key="11">
    <source>
        <dbReference type="Proteomes" id="UP000051445"/>
    </source>
</evidence>
<dbReference type="GO" id="GO:0008324">
    <property type="term" value="F:monoatomic cation transmembrane transporter activity"/>
    <property type="evidence" value="ECO:0007669"/>
    <property type="project" value="InterPro"/>
</dbReference>
<dbReference type="PANTHER" id="PTHR30445:SF9">
    <property type="match status" value="1"/>
</dbReference>
<dbReference type="InterPro" id="IPR006037">
    <property type="entry name" value="RCK_C"/>
</dbReference>
<dbReference type="PATRIC" id="fig|1423746.3.peg.19"/>
<dbReference type="EMBL" id="AZER01000005">
    <property type="protein sequence ID" value="KRL28503.1"/>
    <property type="molecule type" value="Genomic_DNA"/>
</dbReference>
<comment type="similarity">
    <text evidence="2">Belongs to the AAE transporter (TC 2.A.81) family.</text>
</comment>
<evidence type="ECO:0000256" key="1">
    <source>
        <dbReference type="ARBA" id="ARBA00004651"/>
    </source>
</evidence>
<evidence type="ECO:0000256" key="3">
    <source>
        <dbReference type="ARBA" id="ARBA00022448"/>
    </source>
</evidence>
<evidence type="ECO:0000313" key="10">
    <source>
        <dbReference type="EMBL" id="KRL28503.1"/>
    </source>
</evidence>
<dbReference type="Pfam" id="PF02080">
    <property type="entry name" value="TrkA_C"/>
    <property type="match status" value="1"/>
</dbReference>
<keyword evidence="6 8" id="KW-1133">Transmembrane helix</keyword>
<reference evidence="10 11" key="1">
    <citation type="journal article" date="2015" name="Genome Announc.">
        <title>Expanding the biotechnology potential of lactobacilli through comparative genomics of 213 strains and associated genera.</title>
        <authorList>
            <person name="Sun Z."/>
            <person name="Harris H.M."/>
            <person name="McCann A."/>
            <person name="Guo C."/>
            <person name="Argimon S."/>
            <person name="Zhang W."/>
            <person name="Yang X."/>
            <person name="Jeffery I.B."/>
            <person name="Cooney J.C."/>
            <person name="Kagawa T.F."/>
            <person name="Liu W."/>
            <person name="Song Y."/>
            <person name="Salvetti E."/>
            <person name="Wrobel A."/>
            <person name="Rasinkangas P."/>
            <person name="Parkhill J."/>
            <person name="Rea M.C."/>
            <person name="O'Sullivan O."/>
            <person name="Ritari J."/>
            <person name="Douillard F.P."/>
            <person name="Paul Ross R."/>
            <person name="Yang R."/>
            <person name="Briner A.E."/>
            <person name="Felis G.E."/>
            <person name="de Vos W.M."/>
            <person name="Barrangou R."/>
            <person name="Klaenhammer T.R."/>
            <person name="Caufield P.W."/>
            <person name="Cui Y."/>
            <person name="Zhang H."/>
            <person name="O'Toole P.W."/>
        </authorList>
    </citation>
    <scope>NUCLEOTIDE SEQUENCE [LARGE SCALE GENOMIC DNA]</scope>
    <source>
        <strain evidence="10 11">DSM 13145</strain>
    </source>
</reference>
<protein>
    <submittedName>
        <fullName evidence="10">YidE YbjL family protein</fullName>
    </submittedName>
</protein>
<gene>
    <name evidence="10" type="ORF">FD27_GL000018</name>
</gene>
<keyword evidence="5 8" id="KW-0812">Transmembrane</keyword>
<evidence type="ECO:0000256" key="6">
    <source>
        <dbReference type="ARBA" id="ARBA00022989"/>
    </source>
</evidence>
<dbReference type="STRING" id="1423746.FD27_GL000018"/>
<accession>A0A0R1P7Q9</accession>
<dbReference type="InterPro" id="IPR050144">
    <property type="entry name" value="AAE_transporter"/>
</dbReference>